<comment type="caution">
    <text evidence="12">The sequence shown here is derived from an EMBL/GenBank/DDBJ whole genome shotgun (WGS) entry which is preliminary data.</text>
</comment>
<evidence type="ECO:0000256" key="3">
    <source>
        <dbReference type="ARBA" id="ARBA00022692"/>
    </source>
</evidence>
<keyword evidence="13" id="KW-1185">Reference proteome</keyword>
<evidence type="ECO:0000256" key="8">
    <source>
        <dbReference type="SAM" id="Coils"/>
    </source>
</evidence>
<name>A0A9J6BER8_POLVA</name>
<feature type="chain" id="PRO_5039888746" description="Ionotropic receptor" evidence="11">
    <location>
        <begin position="25"/>
        <end position="941"/>
    </location>
</feature>
<evidence type="ECO:0000256" key="10">
    <source>
        <dbReference type="SAM" id="Phobius"/>
    </source>
</evidence>
<keyword evidence="5 10" id="KW-0472">Membrane</keyword>
<keyword evidence="2" id="KW-1003">Cell membrane</keyword>
<dbReference type="GO" id="GO:0005886">
    <property type="term" value="C:plasma membrane"/>
    <property type="evidence" value="ECO:0007669"/>
    <property type="project" value="UniProtKB-SubCell"/>
</dbReference>
<keyword evidence="11" id="KW-0732">Signal</keyword>
<evidence type="ECO:0008006" key="14">
    <source>
        <dbReference type="Google" id="ProtNLM"/>
    </source>
</evidence>
<protein>
    <recommendedName>
        <fullName evidence="14">Ionotropic receptor</fullName>
    </recommendedName>
</protein>
<dbReference type="Proteomes" id="UP001107558">
    <property type="component" value="Chromosome 4"/>
</dbReference>
<accession>A0A9J6BER8</accession>
<evidence type="ECO:0000256" key="2">
    <source>
        <dbReference type="ARBA" id="ARBA00022475"/>
    </source>
</evidence>
<gene>
    <name evidence="12" type="ORF">PVAND_016305</name>
</gene>
<feature type="transmembrane region" description="Helical" evidence="10">
    <location>
        <begin position="493"/>
        <end position="512"/>
    </location>
</feature>
<sequence length="941" mass="110805">MKQTTALKVIIIFILIKKSIIVEAIENQKLNFGTNDDIAHNEDSMIDKELKKWLDSEDTLKNINVDDLLNDKDEMDPKIDEWLNNPNKIDDLLNDENGIDFSKIDEFKNELDDVLDDDWLKDLNMKDKLYEQDFEIKREYLTNIEGISQALAEVVDEFFVKQNINFGVTTIDFKGLEEKELIDRTISKISQPIYINEIKFTDEYLKNNPKDEMFSTSELIFGFSRAIFNSKTLKIPNKDPRVFKFIKYIGDCEIVHNYLRSNLEPLLEGNLLIELDKIYSFYLCQYEGQLVKLITFEWFQSDFCDKKNIKYLNNFDIKSMTWKKPLKNYEKYKNFNQCPITTAESFWIDENEEKYTSRYGEFFHIVAEQANFTLKIVQLSEKETHFKINYGYSTEINSRIILTSPIWTHNIGLMVTKGEKYTDYEKLLMPFDFTTWCLLLGTFCTAFLLIFIINKMNKNVQKVVYGEGVTMPSLNVVSTFFGIAQTKLPKLDFARFILINFICFCLIFRTAYQGVLFDYMNSDMRKPHAQTIDEVFDNDFRILSYRSHIGLQFFRIFDGDKRQKQIDMDTLDRKLLKDICQYISDNATKTAIVTEEHFDIGIKGVCKQEIIRIKETVFTVNGGIALEPFHYLYYVVESTMQKLLQAGIVQYWYEYNAWYHFKRFNFDIPSKNKILAISDLSYGFNIWLIVCSFAIIAFFIEVFVGKFTKKNQKTTQTVDQNKEIEITEKIENSESEIKVFDLQEYEHKVIEFEESKVARSNENSKVSISNQNSNQAREIKIFEIEKDEVNENSGLINEEEKNKINYIEKKDEKINQIINNSDKIQTNNNSTSETIETSDIQNKQKIIENKAEIKKIDETELTKTEKNQETFKESSENERFVDLKTVIELKEFENHKFFDQTQKEKDICENLDKENESTEGKNTENEEKFKDIDSITEDFLG</sequence>
<evidence type="ECO:0000256" key="9">
    <source>
        <dbReference type="SAM" id="MobiDB-lite"/>
    </source>
</evidence>
<evidence type="ECO:0000256" key="1">
    <source>
        <dbReference type="ARBA" id="ARBA00004651"/>
    </source>
</evidence>
<dbReference type="OrthoDB" id="6614738at2759"/>
<dbReference type="EMBL" id="JADBJN010000004">
    <property type="protein sequence ID" value="KAG5668364.1"/>
    <property type="molecule type" value="Genomic_DNA"/>
</dbReference>
<keyword evidence="6" id="KW-0675">Receptor</keyword>
<evidence type="ECO:0000256" key="7">
    <source>
        <dbReference type="ARBA" id="ARBA00023180"/>
    </source>
</evidence>
<keyword evidence="7" id="KW-0325">Glycoprotein</keyword>
<keyword evidence="8" id="KW-0175">Coiled coil</keyword>
<proteinExistence type="predicted"/>
<feature type="transmembrane region" description="Helical" evidence="10">
    <location>
        <begin position="433"/>
        <end position="453"/>
    </location>
</feature>
<feature type="signal peptide" evidence="11">
    <location>
        <begin position="1"/>
        <end position="24"/>
    </location>
</feature>
<evidence type="ECO:0000256" key="4">
    <source>
        <dbReference type="ARBA" id="ARBA00022989"/>
    </source>
</evidence>
<evidence type="ECO:0000256" key="6">
    <source>
        <dbReference type="ARBA" id="ARBA00023170"/>
    </source>
</evidence>
<dbReference type="PANTHER" id="PTHR42643:SF30">
    <property type="entry name" value="IONOTROPIC RECEPTOR 40A-RELATED"/>
    <property type="match status" value="1"/>
</dbReference>
<evidence type="ECO:0000313" key="12">
    <source>
        <dbReference type="EMBL" id="KAG5668364.1"/>
    </source>
</evidence>
<keyword evidence="4 10" id="KW-1133">Transmembrane helix</keyword>
<feature type="compositionally biased region" description="Basic and acidic residues" evidence="9">
    <location>
        <begin position="912"/>
        <end position="933"/>
    </location>
</feature>
<dbReference type="InterPro" id="IPR052192">
    <property type="entry name" value="Insect_Ionotropic_Sensory_Rcpt"/>
</dbReference>
<dbReference type="AlphaFoldDB" id="A0A9J6BER8"/>
<evidence type="ECO:0000256" key="11">
    <source>
        <dbReference type="SAM" id="SignalP"/>
    </source>
</evidence>
<organism evidence="12 13">
    <name type="scientific">Polypedilum vanderplanki</name>
    <name type="common">Sleeping chironomid midge</name>
    <dbReference type="NCBI Taxonomy" id="319348"/>
    <lineage>
        <taxon>Eukaryota</taxon>
        <taxon>Metazoa</taxon>
        <taxon>Ecdysozoa</taxon>
        <taxon>Arthropoda</taxon>
        <taxon>Hexapoda</taxon>
        <taxon>Insecta</taxon>
        <taxon>Pterygota</taxon>
        <taxon>Neoptera</taxon>
        <taxon>Endopterygota</taxon>
        <taxon>Diptera</taxon>
        <taxon>Nematocera</taxon>
        <taxon>Chironomoidea</taxon>
        <taxon>Chironomidae</taxon>
        <taxon>Chironominae</taxon>
        <taxon>Polypedilum</taxon>
        <taxon>Polypedilum</taxon>
    </lineage>
</organism>
<keyword evidence="3 10" id="KW-0812">Transmembrane</keyword>
<comment type="subcellular location">
    <subcellularLocation>
        <location evidence="1">Cell membrane</location>
        <topology evidence="1">Multi-pass membrane protein</topology>
    </subcellularLocation>
</comment>
<feature type="region of interest" description="Disordered" evidence="9">
    <location>
        <begin position="912"/>
        <end position="941"/>
    </location>
</feature>
<dbReference type="Gene3D" id="1.10.287.70">
    <property type="match status" value="1"/>
</dbReference>
<feature type="coiled-coil region" evidence="8">
    <location>
        <begin position="772"/>
        <end position="816"/>
    </location>
</feature>
<evidence type="ECO:0000256" key="5">
    <source>
        <dbReference type="ARBA" id="ARBA00023136"/>
    </source>
</evidence>
<dbReference type="PANTHER" id="PTHR42643">
    <property type="entry name" value="IONOTROPIC RECEPTOR 20A-RELATED"/>
    <property type="match status" value="1"/>
</dbReference>
<evidence type="ECO:0000313" key="13">
    <source>
        <dbReference type="Proteomes" id="UP001107558"/>
    </source>
</evidence>
<reference evidence="12" key="1">
    <citation type="submission" date="2021-03" db="EMBL/GenBank/DDBJ databases">
        <title>Chromosome level genome of the anhydrobiotic midge Polypedilum vanderplanki.</title>
        <authorList>
            <person name="Yoshida Y."/>
            <person name="Kikawada T."/>
            <person name="Gusev O."/>
        </authorList>
    </citation>
    <scope>NUCLEOTIDE SEQUENCE</scope>
    <source>
        <strain evidence="12">NIAS01</strain>
        <tissue evidence="12">Whole body or cell culture</tissue>
    </source>
</reference>
<feature type="transmembrane region" description="Helical" evidence="10">
    <location>
        <begin position="684"/>
        <end position="704"/>
    </location>
</feature>